<evidence type="ECO:0000313" key="1">
    <source>
        <dbReference type="EMBL" id="REC48714.1"/>
    </source>
</evidence>
<evidence type="ECO:0000313" key="2">
    <source>
        <dbReference type="Proteomes" id="UP000256924"/>
    </source>
</evidence>
<keyword evidence="2" id="KW-1185">Reference proteome</keyword>
<reference evidence="1 2" key="1">
    <citation type="journal article" date="2004" name="Emerg. Infect. Dis.">
        <title>Amoebae-resisting bacteria isolated from human nasal swabs by amoebal coculture.</title>
        <authorList>
            <person name="Greub G."/>
            <person name="La Scola B."/>
            <person name="Raoult D."/>
        </authorList>
    </citation>
    <scope>NUCLEOTIDE SEQUENCE [LARGE SCALE GENOMIC DNA]</scope>
    <source>
        <strain evidence="1 2">CCUG 51329</strain>
    </source>
</reference>
<accession>A0A3D9B4Y9</accession>
<sequence length="75" mass="8730">MELVYFSIFELANKVSHPLEISTEFKKLRGKHDFSLNNYHSLDEIEDSTKSNTFANKNTHYNVKQNLANLALTLR</sequence>
<proteinExistence type="predicted"/>
<protein>
    <submittedName>
        <fullName evidence="1">Uncharacterized protein</fullName>
    </submittedName>
</protein>
<comment type="caution">
    <text evidence="1">The sequence shown here is derived from an EMBL/GenBank/DDBJ whole genome shotgun (WGS) entry which is preliminary data.</text>
</comment>
<dbReference type="Proteomes" id="UP000256924">
    <property type="component" value="Unassembled WGS sequence"/>
</dbReference>
<dbReference type="AlphaFoldDB" id="A0A3D9B4Y9"/>
<dbReference type="EMBL" id="QNVU01000021">
    <property type="protein sequence ID" value="REC48714.1"/>
    <property type="molecule type" value="Genomic_DNA"/>
</dbReference>
<organism evidence="1 2">
    <name type="scientific">Candidatus Chryseobacterium massiliense</name>
    <dbReference type="NCBI Taxonomy" id="204089"/>
    <lineage>
        <taxon>Bacteria</taxon>
        <taxon>Pseudomonadati</taxon>
        <taxon>Bacteroidota</taxon>
        <taxon>Flavobacteriia</taxon>
        <taxon>Flavobacteriales</taxon>
        <taxon>Weeksellaceae</taxon>
        <taxon>Chryseobacterium group</taxon>
        <taxon>Chryseobacterium</taxon>
    </lineage>
</organism>
<gene>
    <name evidence="1" type="ORF">DRF68_11715</name>
</gene>
<name>A0A3D9B4Y9_9FLAO</name>